<proteinExistence type="predicted"/>
<sequence>MARRERHACVAGGRNALPAVCRARGIRAGVPVTRATRSAAGWPSGVSGRRRGRGYAPR</sequence>
<reference evidence="3" key="1">
    <citation type="journal article" date="2019" name="Int. J. Syst. Evol. Microbiol.">
        <title>The Global Catalogue of Microorganisms (GCM) 10K type strain sequencing project: providing services to taxonomists for standard genome sequencing and annotation.</title>
        <authorList>
            <consortium name="The Broad Institute Genomics Platform"/>
            <consortium name="The Broad Institute Genome Sequencing Center for Infectious Disease"/>
            <person name="Wu L."/>
            <person name="Ma J."/>
        </authorList>
    </citation>
    <scope>NUCLEOTIDE SEQUENCE [LARGE SCALE GENOMIC DNA]</scope>
    <source>
        <strain evidence="3">JCM 6242</strain>
    </source>
</reference>
<protein>
    <submittedName>
        <fullName evidence="2">Uncharacterized protein</fullName>
    </submittedName>
</protein>
<dbReference type="EMBL" id="BAAAVI010000049">
    <property type="protein sequence ID" value="GAA2892366.1"/>
    <property type="molecule type" value="Genomic_DNA"/>
</dbReference>
<gene>
    <name evidence="2" type="ORF">GCM10010517_56880</name>
</gene>
<evidence type="ECO:0000313" key="3">
    <source>
        <dbReference type="Proteomes" id="UP001500831"/>
    </source>
</evidence>
<comment type="caution">
    <text evidence="2">The sequence shown here is derived from an EMBL/GenBank/DDBJ whole genome shotgun (WGS) entry which is preliminary data.</text>
</comment>
<evidence type="ECO:0000313" key="2">
    <source>
        <dbReference type="EMBL" id="GAA2892366.1"/>
    </source>
</evidence>
<feature type="region of interest" description="Disordered" evidence="1">
    <location>
        <begin position="37"/>
        <end position="58"/>
    </location>
</feature>
<name>A0ABP6IKH2_9ACTN</name>
<evidence type="ECO:0000256" key="1">
    <source>
        <dbReference type="SAM" id="MobiDB-lite"/>
    </source>
</evidence>
<feature type="compositionally biased region" description="Basic residues" evidence="1">
    <location>
        <begin position="48"/>
        <end position="58"/>
    </location>
</feature>
<organism evidence="2 3">
    <name type="scientific">Streptosporangium fragile</name>
    <dbReference type="NCBI Taxonomy" id="46186"/>
    <lineage>
        <taxon>Bacteria</taxon>
        <taxon>Bacillati</taxon>
        <taxon>Actinomycetota</taxon>
        <taxon>Actinomycetes</taxon>
        <taxon>Streptosporangiales</taxon>
        <taxon>Streptosporangiaceae</taxon>
        <taxon>Streptosporangium</taxon>
    </lineage>
</organism>
<dbReference type="Proteomes" id="UP001500831">
    <property type="component" value="Unassembled WGS sequence"/>
</dbReference>
<keyword evidence="3" id="KW-1185">Reference proteome</keyword>
<accession>A0ABP6IKH2</accession>